<name>A0ABV1AZT6_9FIRM</name>
<evidence type="ECO:0000313" key="1">
    <source>
        <dbReference type="EMBL" id="MEQ2363624.1"/>
    </source>
</evidence>
<comment type="caution">
    <text evidence="1">The sequence shown here is derived from an EMBL/GenBank/DDBJ whole genome shotgun (WGS) entry which is preliminary data.</text>
</comment>
<gene>
    <name evidence="1" type="ORF">WMO25_00775</name>
</gene>
<dbReference type="RefSeq" id="WP_349083368.1">
    <property type="nucleotide sequence ID" value="NZ_JBBMEK010000004.1"/>
</dbReference>
<protein>
    <submittedName>
        <fullName evidence="1">Uncharacterized protein</fullName>
    </submittedName>
</protein>
<dbReference type="Proteomes" id="UP001469749">
    <property type="component" value="Unassembled WGS sequence"/>
</dbReference>
<sequence length="57" mass="7023">MDKRLLKKVRHFFSWNAERKIVVLHREWVGFSKKIEIISYNARIFLKRALKMQMSML</sequence>
<organism evidence="1 2">
    <name type="scientific">Coprococcus intestinihominis</name>
    <dbReference type="NCBI Taxonomy" id="3133154"/>
    <lineage>
        <taxon>Bacteria</taxon>
        <taxon>Bacillati</taxon>
        <taxon>Bacillota</taxon>
        <taxon>Clostridia</taxon>
        <taxon>Lachnospirales</taxon>
        <taxon>Lachnospiraceae</taxon>
        <taxon>Coprococcus</taxon>
    </lineage>
</organism>
<reference evidence="1 2" key="1">
    <citation type="submission" date="2024-03" db="EMBL/GenBank/DDBJ databases">
        <title>Human intestinal bacterial collection.</title>
        <authorList>
            <person name="Pauvert C."/>
            <person name="Hitch T.C.A."/>
            <person name="Clavel T."/>
        </authorList>
    </citation>
    <scope>NUCLEOTIDE SEQUENCE [LARGE SCALE GENOMIC DNA]</scope>
    <source>
        <strain evidence="1 2">CLA-AA-H190</strain>
    </source>
</reference>
<keyword evidence="2" id="KW-1185">Reference proteome</keyword>
<dbReference type="EMBL" id="JBBMEK010000004">
    <property type="protein sequence ID" value="MEQ2363624.1"/>
    <property type="molecule type" value="Genomic_DNA"/>
</dbReference>
<accession>A0ABV1AZT6</accession>
<proteinExistence type="predicted"/>
<evidence type="ECO:0000313" key="2">
    <source>
        <dbReference type="Proteomes" id="UP001469749"/>
    </source>
</evidence>